<evidence type="ECO:0000256" key="1">
    <source>
        <dbReference type="ARBA" id="ARBA00010226"/>
    </source>
</evidence>
<feature type="region of interest" description="Disordered" evidence="5">
    <location>
        <begin position="948"/>
        <end position="1001"/>
    </location>
</feature>
<evidence type="ECO:0000256" key="2">
    <source>
        <dbReference type="ARBA" id="ARBA00022574"/>
    </source>
</evidence>
<keyword evidence="6" id="KW-0812">Transmembrane</keyword>
<dbReference type="CDD" id="cd00200">
    <property type="entry name" value="WD40"/>
    <property type="match status" value="1"/>
</dbReference>
<dbReference type="PROSITE" id="PS50082">
    <property type="entry name" value="WD_REPEATS_2"/>
    <property type="match status" value="4"/>
</dbReference>
<evidence type="ECO:0000256" key="4">
    <source>
        <dbReference type="PROSITE-ProRule" id="PRU00221"/>
    </source>
</evidence>
<proteinExistence type="inferred from homology"/>
<name>A0A8T2CJV1_ARASU</name>
<feature type="transmembrane region" description="Helical" evidence="6">
    <location>
        <begin position="95"/>
        <end position="114"/>
    </location>
</feature>
<dbReference type="FunFam" id="2.130.10.10:FF:000688">
    <property type="entry name" value="Periodic tryptophan protein 2"/>
    <property type="match status" value="1"/>
</dbReference>
<evidence type="ECO:0000259" key="7">
    <source>
        <dbReference type="Pfam" id="PF00955"/>
    </source>
</evidence>
<feature type="domain" description="Bicarbonate transporter-like transmembrane" evidence="7">
    <location>
        <begin position="11"/>
        <end position="186"/>
    </location>
</feature>
<evidence type="ECO:0000256" key="5">
    <source>
        <dbReference type="SAM" id="MobiDB-lite"/>
    </source>
</evidence>
<protein>
    <submittedName>
        <fullName evidence="9">WD40 repeat</fullName>
    </submittedName>
</protein>
<reference evidence="9 10" key="1">
    <citation type="submission" date="2020-12" db="EMBL/GenBank/DDBJ databases">
        <title>Concerted genomic and epigenomic changes stabilize Arabidopsis allopolyploids.</title>
        <authorList>
            <person name="Chen Z."/>
        </authorList>
    </citation>
    <scope>NUCLEOTIDE SEQUENCE [LARGE SCALE GENOMIC DNA]</scope>
    <source>
        <strain evidence="9">As9502</strain>
        <tissue evidence="9">Leaf</tissue>
    </source>
</reference>
<keyword evidence="10" id="KW-1185">Reference proteome</keyword>
<dbReference type="InterPro" id="IPR011531">
    <property type="entry name" value="HCO3_transpt-like_TM_dom"/>
</dbReference>
<dbReference type="PROSITE" id="PS50294">
    <property type="entry name" value="WD_REPEATS_REGION"/>
    <property type="match status" value="4"/>
</dbReference>
<feature type="repeat" description="WD" evidence="4">
    <location>
        <begin position="1234"/>
        <end position="1267"/>
    </location>
</feature>
<feature type="compositionally biased region" description="Acidic residues" evidence="5">
    <location>
        <begin position="1408"/>
        <end position="1418"/>
    </location>
</feature>
<feature type="repeat" description="WD" evidence="4">
    <location>
        <begin position="1106"/>
        <end position="1147"/>
    </location>
</feature>
<dbReference type="Pfam" id="PF04003">
    <property type="entry name" value="Utp12"/>
    <property type="match status" value="1"/>
</dbReference>
<dbReference type="InterPro" id="IPR019775">
    <property type="entry name" value="WD40_repeat_CS"/>
</dbReference>
<dbReference type="InterPro" id="IPR027145">
    <property type="entry name" value="PWP2"/>
</dbReference>
<feature type="transmembrane region" description="Helical" evidence="6">
    <location>
        <begin position="297"/>
        <end position="315"/>
    </location>
</feature>
<dbReference type="GO" id="GO:0016020">
    <property type="term" value="C:membrane"/>
    <property type="evidence" value="ECO:0007669"/>
    <property type="project" value="InterPro"/>
</dbReference>
<feature type="compositionally biased region" description="Basic and acidic residues" evidence="5">
    <location>
        <begin position="617"/>
        <end position="633"/>
    </location>
</feature>
<gene>
    <name evidence="9" type="ORF">ISN44_As06g015410</name>
</gene>
<dbReference type="PROSITE" id="PS00678">
    <property type="entry name" value="WD_REPEATS_1"/>
    <property type="match status" value="2"/>
</dbReference>
<sequence>MEEERVFSSKRLFRGIVADLRGRALCYKEDWVAGLRSGFGILAPTTYIFFASALPVIAFGEQLSRDTEGALSTVETLASTALCGVIHSILGGQPLLILGVAEPTVLMYVYLYNFAIGRPELGKQLYLAWAAWVCVWTALLLFLMAILNAADIINRFTRVAGELFGMLISVLFIQQAIKGMVSEFGMPKDEDSKLEKYKFEWLYTNGLLGLIFTFGLLYTALKSRKARSWRYGTGWYRSFIADYGVPLMVVVWTALSFSTPSKLPSGVPRRLFSPLPWDSASLSHWTVIKDMGKVSPGYIFAAFIPALMIAGLYFFDHSVASQLAQQKEFNLKKPSAYHYDILLLGFMTLICGLLGLPPSNGVLPQSPMHTKSLAVLKRQLIRRKMVKTAKESIRKRATSSQVYENMEEVFIEMDKSHLAQPNPAVIIELQDLKEAVMKRNEEEGEGDEESGFDPEKHLDAYLPVRVNEQRVSNLLQSLLVAGAVLAMPAIKLIPTSILWGYFAYMAIDSLPGNQFFERTMLLFVPTSRRFKVLEGAHASFVEKVPYKSMAAFTLLQIFYFGLCYGVTWIPVAGIMFPVPFFLLIAIRQYILPKLFNQAHLRELDAAEYEEIPGTPRNPHELSFRSNDSKRDVQEGDAEILDELTTSRGELKVRTVSLNEDRGNQIHPKKTVNAGDGDMTREYKLYKVTNLINQVNSTKDPWRNGSASDSRSEDLGENPNAMNYRFQNLLGAPYRGGNAVITQNTQLISPVGNRVSVTDLNKNHTVTLALDSSSNICRIAASPDGTFLLAVDEQNRGLFINLPRRVVLHRITFKDNVSALKFSPNGKFIAVGVGKLVQIWRSPGFRRVVYPFELVRTFANSDDIVVSLEWSLDSDYLLVGSKDLAARLFCVRKLKGVLNKPFLFLGHRDSVVGCFFGVDKMTNKVNRAFTIARDGYIFSWGYTGKDVKMDESEDGHSEPPSPVTPERADEVMVENGGGVGTDLKKRKEYDSKDLESDDAEEEEDYEEYMHRGKWVLLRKDGFNQASAKVTACDYHQGLDMVVVGFSNGVFGLYQMPDFICIHLLSISREKLTTAVFNQRGNWLTFGCAKLGQLLVWDWRSESYILKQQGHYFDVNCVTYSPDSQFLATGADDNKVKVWSVMSGSCFITFTEHTNAVTALHFMADNHSLLSASLDGTVRAWDFKRYKNYKTYTTPTPRQFVSLTADPSGDVVCAGTLDSFEIFVWSKKTGQIKDILSGHEAPVHGLMFSPLTQILASSSWDNTVRLWDVFASKGTVETFQHNHDVLTVAFRPDGKQLASSTLDGQIHFWDTIEGVLMYTLEGRRDIAGGRVMTDRRSAANSSSGKCFTTLCYSADGGYILAAGTSRYICMYDIADQVLLRRFQISHNLSLDGVLDFLHSKKMTEAGPMDLIDDDNSDEEAGIDKQSRGNLGYDLPGSRPNRGRPIIRTKSLSIAPTGRSFAAATTEGVLIYSIDDTFIFDPTELDIDVTPEAVEAAIKEAEVSRALALSMRLNEDSLIKKCIFAVAPADIKAVAISIRQKYLERLMEALVDLLENCPHLEFILHWCQEICKAHGSSIQRNYRILLPALRSLQKAITRAHQDLADMCSSNEYTLRYLCSVPNNH</sequence>
<feature type="transmembrane region" description="Helical" evidence="6">
    <location>
        <begin position="201"/>
        <end position="221"/>
    </location>
</feature>
<feature type="domain" description="Small-subunit processome Utp12" evidence="8">
    <location>
        <begin position="1511"/>
        <end position="1616"/>
    </location>
</feature>
<dbReference type="Proteomes" id="UP000694251">
    <property type="component" value="Chromosome 6"/>
</dbReference>
<dbReference type="GO" id="GO:0006820">
    <property type="term" value="P:monoatomic anion transport"/>
    <property type="evidence" value="ECO:0007669"/>
    <property type="project" value="InterPro"/>
</dbReference>
<comment type="similarity">
    <text evidence="1">Belongs to the WD repeat PWP2 family.</text>
</comment>
<evidence type="ECO:0000256" key="3">
    <source>
        <dbReference type="ARBA" id="ARBA00022737"/>
    </source>
</evidence>
<feature type="region of interest" description="Disordered" evidence="5">
    <location>
        <begin position="1405"/>
        <end position="1436"/>
    </location>
</feature>
<keyword evidence="2 4" id="KW-0853">WD repeat</keyword>
<dbReference type="SMART" id="SM00320">
    <property type="entry name" value="WD40"/>
    <property type="match status" value="10"/>
</dbReference>
<dbReference type="FunFam" id="2.130.10.10:FF:000900">
    <property type="entry name" value="Periodic tryptophan protein 2"/>
    <property type="match status" value="1"/>
</dbReference>
<dbReference type="GO" id="GO:0000462">
    <property type="term" value="P:maturation of SSU-rRNA from tricistronic rRNA transcript (SSU-rRNA, 5.8S rRNA, LSU-rRNA)"/>
    <property type="evidence" value="ECO:0007669"/>
    <property type="project" value="TreeGrafter"/>
</dbReference>
<feature type="transmembrane region" description="Helical" evidence="6">
    <location>
        <begin position="478"/>
        <end position="504"/>
    </location>
</feature>
<dbReference type="Pfam" id="PF00955">
    <property type="entry name" value="HCO3_cotransp"/>
    <property type="match status" value="3"/>
</dbReference>
<dbReference type="InterPro" id="IPR007148">
    <property type="entry name" value="SSU_processome_Utp12"/>
</dbReference>
<feature type="region of interest" description="Disordered" evidence="5">
    <location>
        <begin position="696"/>
        <end position="718"/>
    </location>
</feature>
<evidence type="ECO:0000256" key="6">
    <source>
        <dbReference type="SAM" id="Phobius"/>
    </source>
</evidence>
<feature type="transmembrane region" description="Helical" evidence="6">
    <location>
        <begin position="39"/>
        <end position="59"/>
    </location>
</feature>
<accession>A0A8T2CJV1</accession>
<feature type="transmembrane region" description="Helical" evidence="6">
    <location>
        <begin position="557"/>
        <end position="586"/>
    </location>
</feature>
<keyword evidence="3" id="KW-0677">Repeat</keyword>
<dbReference type="PANTHER" id="PTHR19858">
    <property type="entry name" value="WD40 REPEAT PROTEIN"/>
    <property type="match status" value="1"/>
</dbReference>
<feature type="repeat" description="WD" evidence="4">
    <location>
        <begin position="1148"/>
        <end position="1189"/>
    </location>
</feature>
<dbReference type="PANTHER" id="PTHR19858:SF0">
    <property type="entry name" value="PERIODIC TRYPTOPHAN PROTEIN 2 HOMOLOG"/>
    <property type="match status" value="1"/>
</dbReference>
<feature type="transmembrane region" description="Helical" evidence="6">
    <location>
        <begin position="233"/>
        <end position="255"/>
    </location>
</feature>
<feature type="domain" description="Bicarbonate transporter-like transmembrane" evidence="7">
    <location>
        <begin position="205"/>
        <end position="379"/>
    </location>
</feature>
<dbReference type="EMBL" id="JAEFBJ010000006">
    <property type="protein sequence ID" value="KAG7597144.1"/>
    <property type="molecule type" value="Genomic_DNA"/>
</dbReference>
<feature type="compositionally biased region" description="Polar residues" evidence="5">
    <location>
        <begin position="696"/>
        <end position="708"/>
    </location>
</feature>
<dbReference type="GO" id="GO:0000028">
    <property type="term" value="P:ribosomal small subunit assembly"/>
    <property type="evidence" value="ECO:0007669"/>
    <property type="project" value="TreeGrafter"/>
</dbReference>
<comment type="caution">
    <text evidence="9">The sequence shown here is derived from an EMBL/GenBank/DDBJ whole genome shotgun (WGS) entry which is preliminary data.</text>
</comment>
<evidence type="ECO:0000313" key="9">
    <source>
        <dbReference type="EMBL" id="KAG7597144.1"/>
    </source>
</evidence>
<dbReference type="Pfam" id="PF00400">
    <property type="entry name" value="WD40"/>
    <property type="match status" value="5"/>
</dbReference>
<keyword evidence="6" id="KW-0472">Membrane</keyword>
<feature type="transmembrane region" description="Helical" evidence="6">
    <location>
        <begin position="336"/>
        <end position="356"/>
    </location>
</feature>
<feature type="region of interest" description="Disordered" evidence="5">
    <location>
        <begin position="611"/>
        <end position="634"/>
    </location>
</feature>
<dbReference type="GO" id="GO:0032040">
    <property type="term" value="C:small-subunit processome"/>
    <property type="evidence" value="ECO:0007669"/>
    <property type="project" value="TreeGrafter"/>
</dbReference>
<feature type="transmembrane region" description="Helical" evidence="6">
    <location>
        <begin position="159"/>
        <end position="181"/>
    </location>
</feature>
<evidence type="ECO:0000313" key="10">
    <source>
        <dbReference type="Proteomes" id="UP000694251"/>
    </source>
</evidence>
<keyword evidence="6" id="KW-1133">Transmembrane helix</keyword>
<feature type="compositionally biased region" description="Basic and acidic residues" evidence="5">
    <location>
        <begin position="981"/>
        <end position="993"/>
    </location>
</feature>
<feature type="repeat" description="WD" evidence="4">
    <location>
        <begin position="1276"/>
        <end position="1317"/>
    </location>
</feature>
<feature type="transmembrane region" description="Helical" evidence="6">
    <location>
        <begin position="126"/>
        <end position="147"/>
    </location>
</feature>
<dbReference type="InterPro" id="IPR001680">
    <property type="entry name" value="WD40_rpt"/>
</dbReference>
<organism evidence="9 10">
    <name type="scientific">Arabidopsis suecica</name>
    <name type="common">Swedish thale-cress</name>
    <name type="synonym">Cardaminopsis suecica</name>
    <dbReference type="NCBI Taxonomy" id="45249"/>
    <lineage>
        <taxon>Eukaryota</taxon>
        <taxon>Viridiplantae</taxon>
        <taxon>Streptophyta</taxon>
        <taxon>Embryophyta</taxon>
        <taxon>Tracheophyta</taxon>
        <taxon>Spermatophyta</taxon>
        <taxon>Magnoliopsida</taxon>
        <taxon>eudicotyledons</taxon>
        <taxon>Gunneridae</taxon>
        <taxon>Pentapetalae</taxon>
        <taxon>rosids</taxon>
        <taxon>malvids</taxon>
        <taxon>Brassicales</taxon>
        <taxon>Brassicaceae</taxon>
        <taxon>Camelineae</taxon>
        <taxon>Arabidopsis</taxon>
    </lineage>
</organism>
<dbReference type="OrthoDB" id="3142434at2759"/>
<evidence type="ECO:0000259" key="8">
    <source>
        <dbReference type="Pfam" id="PF04003"/>
    </source>
</evidence>
<feature type="domain" description="Bicarbonate transporter-like transmembrane" evidence="7">
    <location>
        <begin position="464"/>
        <end position="606"/>
    </location>
</feature>
<dbReference type="GO" id="GO:0034388">
    <property type="term" value="C:Pwp2p-containing subcomplex of 90S preribosome"/>
    <property type="evidence" value="ECO:0007669"/>
    <property type="project" value="TreeGrafter"/>
</dbReference>